<protein>
    <submittedName>
        <fullName evidence="2">Uncharacterized protein</fullName>
    </submittedName>
</protein>
<sequence>MDEASHTVQRSKKNRVKYRPRKKYSKGDQPQISVSIGSLCLCALDHVTPRSMNDHEETIITPQFNPERLPIENEPYLNVEEDSDDEDHFEVFMTKDGNRPRPLCYTETVKAFCHSETLRELISNNSKLSSKKICLVDDMANDGSRATRVGIYKPLTSWELYHKLKKQRFQTPKTAGKSQQLNVDRRLSFAADPDSHVLAAIMLTAPELQVISLIDFFYYYTSFRPHIRFSKTPRGHLNFNQQFHLPFYSWRYTKQEPKDNRFKTDGSPLRNVHNMRFLRGKSSKKVYEVDYLCEAQLSVLVTAFDQRVWTGYCFVDVYYQAEGRRQATNDYCKIDRDVDSLQTDPFTNGECDSEHPILDPDKQLSLLVPEVIRLTFYGDPRTFGLAMRHKKYIGQADYVPGGYHPLLGQLRAHRRAPVNLRATMSGMHPADNVRPQNMSARPQERPETMRRT</sequence>
<organism evidence="2 3">
    <name type="scientific">Fusarium flagelliforme</name>
    <dbReference type="NCBI Taxonomy" id="2675880"/>
    <lineage>
        <taxon>Eukaryota</taxon>
        <taxon>Fungi</taxon>
        <taxon>Dikarya</taxon>
        <taxon>Ascomycota</taxon>
        <taxon>Pezizomycotina</taxon>
        <taxon>Sordariomycetes</taxon>
        <taxon>Hypocreomycetidae</taxon>
        <taxon>Hypocreales</taxon>
        <taxon>Nectriaceae</taxon>
        <taxon>Fusarium</taxon>
        <taxon>Fusarium incarnatum-equiseti species complex</taxon>
    </lineage>
</organism>
<dbReference type="Proteomes" id="UP000265631">
    <property type="component" value="Unassembled WGS sequence"/>
</dbReference>
<feature type="region of interest" description="Disordered" evidence="1">
    <location>
        <begin position="425"/>
        <end position="452"/>
    </location>
</feature>
<comment type="caution">
    <text evidence="2">The sequence shown here is derived from an EMBL/GenBank/DDBJ whole genome shotgun (WGS) entry which is preliminary data.</text>
</comment>
<feature type="compositionally biased region" description="Basic residues" evidence="1">
    <location>
        <begin position="9"/>
        <end position="24"/>
    </location>
</feature>
<dbReference type="STRING" id="2594813.A0A395N023"/>
<dbReference type="AlphaFoldDB" id="A0A395N023"/>
<feature type="region of interest" description="Disordered" evidence="1">
    <location>
        <begin position="1"/>
        <end position="29"/>
    </location>
</feature>
<dbReference type="EMBL" id="PXXK01000048">
    <property type="protein sequence ID" value="RFN53255.1"/>
    <property type="molecule type" value="Genomic_DNA"/>
</dbReference>
<keyword evidence="3" id="KW-1185">Reference proteome</keyword>
<evidence type="ECO:0000256" key="1">
    <source>
        <dbReference type="SAM" id="MobiDB-lite"/>
    </source>
</evidence>
<reference evidence="2 3" key="1">
    <citation type="journal article" date="2018" name="PLoS Pathog.">
        <title>Evolution of structural diversity of trichothecenes, a family of toxins produced by plant pathogenic and entomopathogenic fungi.</title>
        <authorList>
            <person name="Proctor R.H."/>
            <person name="McCormick S.P."/>
            <person name="Kim H.S."/>
            <person name="Cardoza R.E."/>
            <person name="Stanley A.M."/>
            <person name="Lindo L."/>
            <person name="Kelly A."/>
            <person name="Brown D.W."/>
            <person name="Lee T."/>
            <person name="Vaughan M.M."/>
            <person name="Alexander N.J."/>
            <person name="Busman M."/>
            <person name="Gutierrez S."/>
        </authorList>
    </citation>
    <scope>NUCLEOTIDE SEQUENCE [LARGE SCALE GENOMIC DNA]</scope>
    <source>
        <strain evidence="2 3">NRRL 13405</strain>
    </source>
</reference>
<gene>
    <name evidence="2" type="ORF">FIE12Z_2474</name>
</gene>
<evidence type="ECO:0000313" key="3">
    <source>
        <dbReference type="Proteomes" id="UP000265631"/>
    </source>
</evidence>
<name>A0A395N023_9HYPO</name>
<accession>A0A395N023</accession>
<feature type="compositionally biased region" description="Basic and acidic residues" evidence="1">
    <location>
        <begin position="442"/>
        <end position="452"/>
    </location>
</feature>
<evidence type="ECO:0000313" key="2">
    <source>
        <dbReference type="EMBL" id="RFN53255.1"/>
    </source>
</evidence>
<proteinExistence type="predicted"/>